<dbReference type="EMBL" id="QKLW01000005">
    <property type="protein sequence ID" value="PYF81064.1"/>
    <property type="molecule type" value="Genomic_DNA"/>
</dbReference>
<evidence type="ECO:0000313" key="1">
    <source>
        <dbReference type="EMBL" id="PYF81064.1"/>
    </source>
</evidence>
<sequence length="34" mass="3880">MFKGYFLASSAVVSRCSIINRQITPLAYNLEISW</sequence>
<reference evidence="1 2" key="1">
    <citation type="submission" date="2018-06" db="EMBL/GenBank/DDBJ databases">
        <title>Genomic Encyclopedia of Type Strains, Phase III (KMG-III): the genomes of soil and plant-associated and newly described type strains.</title>
        <authorList>
            <person name="Whitman W."/>
        </authorList>
    </citation>
    <scope>NUCLEOTIDE SEQUENCE [LARGE SCALE GENOMIC DNA]</scope>
    <source>
        <strain evidence="1 2">CECT 7730</strain>
    </source>
</reference>
<gene>
    <name evidence="1" type="ORF">DFP75_105154</name>
</gene>
<keyword evidence="2" id="KW-1185">Reference proteome</keyword>
<proteinExistence type="predicted"/>
<dbReference type="Proteomes" id="UP000247551">
    <property type="component" value="Unassembled WGS sequence"/>
</dbReference>
<dbReference type="AlphaFoldDB" id="A0A318UXB9"/>
<evidence type="ECO:0000313" key="2">
    <source>
        <dbReference type="Proteomes" id="UP000247551"/>
    </source>
</evidence>
<protein>
    <submittedName>
        <fullName evidence="1">Uncharacterized protein</fullName>
    </submittedName>
</protein>
<name>A0A318UXB9_9GAMM</name>
<organism evidence="1 2">
    <name type="scientific">Marinomonas alcarazii</name>
    <dbReference type="NCBI Taxonomy" id="491949"/>
    <lineage>
        <taxon>Bacteria</taxon>
        <taxon>Pseudomonadati</taxon>
        <taxon>Pseudomonadota</taxon>
        <taxon>Gammaproteobacteria</taxon>
        <taxon>Oceanospirillales</taxon>
        <taxon>Oceanospirillaceae</taxon>
        <taxon>Marinomonas</taxon>
    </lineage>
</organism>
<accession>A0A318UXB9</accession>
<comment type="caution">
    <text evidence="1">The sequence shown here is derived from an EMBL/GenBank/DDBJ whole genome shotgun (WGS) entry which is preliminary data.</text>
</comment>